<evidence type="ECO:0000256" key="7">
    <source>
        <dbReference type="PIRSR" id="PIRSR600760-2"/>
    </source>
</evidence>
<comment type="cofactor">
    <cofactor evidence="2 7">
        <name>Mg(2+)</name>
        <dbReference type="ChEBI" id="CHEBI:18420"/>
    </cofactor>
</comment>
<organism evidence="8 9">
    <name type="scientific">Paenalkalicoccus suaedae</name>
    <dbReference type="NCBI Taxonomy" id="2592382"/>
    <lineage>
        <taxon>Bacteria</taxon>
        <taxon>Bacillati</taxon>
        <taxon>Bacillota</taxon>
        <taxon>Bacilli</taxon>
        <taxon>Bacillales</taxon>
        <taxon>Bacillaceae</taxon>
        <taxon>Paenalkalicoccus</taxon>
    </lineage>
</organism>
<dbReference type="KEGG" id="psua:FLK61_33285"/>
<evidence type="ECO:0000256" key="2">
    <source>
        <dbReference type="ARBA" id="ARBA00001946"/>
    </source>
</evidence>
<keyword evidence="9" id="KW-1185">Reference proteome</keyword>
<dbReference type="GO" id="GO:0008934">
    <property type="term" value="F:inositol monophosphate 1-phosphatase activity"/>
    <property type="evidence" value="ECO:0007669"/>
    <property type="project" value="TreeGrafter"/>
</dbReference>
<dbReference type="EMBL" id="CP041372">
    <property type="protein sequence ID" value="QKS71565.1"/>
    <property type="molecule type" value="Genomic_DNA"/>
</dbReference>
<dbReference type="GO" id="GO:0007165">
    <property type="term" value="P:signal transduction"/>
    <property type="evidence" value="ECO:0007669"/>
    <property type="project" value="TreeGrafter"/>
</dbReference>
<dbReference type="InterPro" id="IPR000760">
    <property type="entry name" value="Inositol_monophosphatase-like"/>
</dbReference>
<feature type="binding site" evidence="7">
    <location>
        <position position="68"/>
    </location>
    <ligand>
        <name>Mg(2+)</name>
        <dbReference type="ChEBI" id="CHEBI:18420"/>
        <label>1</label>
        <note>catalytic</note>
    </ligand>
</feature>
<dbReference type="EC" id="3.1.3.25" evidence="3"/>
<evidence type="ECO:0000256" key="3">
    <source>
        <dbReference type="ARBA" id="ARBA00013106"/>
    </source>
</evidence>
<evidence type="ECO:0000256" key="4">
    <source>
        <dbReference type="ARBA" id="ARBA00022723"/>
    </source>
</evidence>
<name>A0A859FH82_9BACI</name>
<evidence type="ECO:0000313" key="8">
    <source>
        <dbReference type="EMBL" id="QKS71565.1"/>
    </source>
</evidence>
<dbReference type="PROSITE" id="PS00630">
    <property type="entry name" value="IMP_2"/>
    <property type="match status" value="1"/>
</dbReference>
<comment type="catalytic activity">
    <reaction evidence="1">
        <text>a myo-inositol phosphate + H2O = myo-inositol + phosphate</text>
        <dbReference type="Rhea" id="RHEA:24056"/>
        <dbReference type="ChEBI" id="CHEBI:15377"/>
        <dbReference type="ChEBI" id="CHEBI:17268"/>
        <dbReference type="ChEBI" id="CHEBI:43474"/>
        <dbReference type="ChEBI" id="CHEBI:84139"/>
        <dbReference type="EC" id="3.1.3.25"/>
    </reaction>
</comment>
<dbReference type="AlphaFoldDB" id="A0A859FH82"/>
<keyword evidence="6 7" id="KW-0460">Magnesium</keyword>
<feature type="binding site" evidence="7">
    <location>
        <position position="89"/>
    </location>
    <ligand>
        <name>Mg(2+)</name>
        <dbReference type="ChEBI" id="CHEBI:18420"/>
        <label>1</label>
        <note>catalytic</note>
    </ligand>
</feature>
<dbReference type="Gene3D" id="3.30.540.10">
    <property type="entry name" value="Fructose-1,6-Bisphosphatase, subunit A, domain 1"/>
    <property type="match status" value="1"/>
</dbReference>
<evidence type="ECO:0000256" key="1">
    <source>
        <dbReference type="ARBA" id="ARBA00001033"/>
    </source>
</evidence>
<dbReference type="Gene3D" id="3.40.190.80">
    <property type="match status" value="1"/>
</dbReference>
<dbReference type="SUPFAM" id="SSF56655">
    <property type="entry name" value="Carbohydrate phosphatase"/>
    <property type="match status" value="1"/>
</dbReference>
<accession>A0A859FH82</accession>
<keyword evidence="4 7" id="KW-0479">Metal-binding</keyword>
<evidence type="ECO:0000313" key="9">
    <source>
        <dbReference type="Proteomes" id="UP000318138"/>
    </source>
</evidence>
<dbReference type="GO" id="GO:0006020">
    <property type="term" value="P:inositol metabolic process"/>
    <property type="evidence" value="ECO:0007669"/>
    <property type="project" value="TreeGrafter"/>
</dbReference>
<keyword evidence="5" id="KW-0378">Hydrolase</keyword>
<dbReference type="Proteomes" id="UP000318138">
    <property type="component" value="Chromosome"/>
</dbReference>
<dbReference type="InterPro" id="IPR020550">
    <property type="entry name" value="Inositol_monophosphatase_CS"/>
</dbReference>
<dbReference type="CDD" id="cd01637">
    <property type="entry name" value="IMPase_like"/>
    <property type="match status" value="1"/>
</dbReference>
<dbReference type="Pfam" id="PF00459">
    <property type="entry name" value="Inositol_P"/>
    <property type="match status" value="1"/>
</dbReference>
<feature type="binding site" evidence="7">
    <location>
        <position position="208"/>
    </location>
    <ligand>
        <name>Mg(2+)</name>
        <dbReference type="ChEBI" id="CHEBI:18420"/>
        <label>1</label>
        <note>catalytic</note>
    </ligand>
</feature>
<sequence>MNKFELKDTAVSWVYEAATFIKDKMKQSIEVDTKSNKDDLVTDVDEGVEALFLEKLKETYPEHRLMGEEGSFESIKDLDGIVWILDPIDGTINFVHMESFFAISIGIFKDGKPLIGIVYDVMKDDLFVSVKGEGATLNGDQLLPHADRKLDEAIVSFNTGWLLKDRRLEEVVKHVRGTRSYGVAALEMAYVAAGKLDAYISYHLAPWDVAGGAALLDEVGGKMTNVKGEKLTFLEKDSLFAANPSIYDAIVDVSGITKD</sequence>
<dbReference type="PRINTS" id="PR00377">
    <property type="entry name" value="IMPHPHTASES"/>
</dbReference>
<dbReference type="FunFam" id="3.30.540.10:FF:000003">
    <property type="entry name" value="Inositol-1-monophosphatase"/>
    <property type="match status" value="1"/>
</dbReference>
<gene>
    <name evidence="8" type="ORF">FLK61_33285</name>
</gene>
<dbReference type="GO" id="GO:0046872">
    <property type="term" value="F:metal ion binding"/>
    <property type="evidence" value="ECO:0007669"/>
    <property type="project" value="UniProtKB-KW"/>
</dbReference>
<feature type="binding site" evidence="7">
    <location>
        <position position="86"/>
    </location>
    <ligand>
        <name>Mg(2+)</name>
        <dbReference type="ChEBI" id="CHEBI:18420"/>
        <label>1</label>
        <note>catalytic</note>
    </ligand>
</feature>
<protein>
    <recommendedName>
        <fullName evidence="3">inositol-phosphate phosphatase</fullName>
        <ecNumber evidence="3">3.1.3.25</ecNumber>
    </recommendedName>
</protein>
<dbReference type="InterPro" id="IPR020583">
    <property type="entry name" value="Inositol_monoP_metal-BS"/>
</dbReference>
<dbReference type="RefSeq" id="WP_176009600.1">
    <property type="nucleotide sequence ID" value="NZ_CP041372.2"/>
</dbReference>
<dbReference type="PANTHER" id="PTHR20854:SF4">
    <property type="entry name" value="INOSITOL-1-MONOPHOSPHATASE-RELATED"/>
    <property type="match status" value="1"/>
</dbReference>
<dbReference type="PANTHER" id="PTHR20854">
    <property type="entry name" value="INOSITOL MONOPHOSPHATASE"/>
    <property type="match status" value="1"/>
</dbReference>
<evidence type="ECO:0000256" key="5">
    <source>
        <dbReference type="ARBA" id="ARBA00022801"/>
    </source>
</evidence>
<dbReference type="PROSITE" id="PS00629">
    <property type="entry name" value="IMP_1"/>
    <property type="match status" value="1"/>
</dbReference>
<feature type="binding site" evidence="7">
    <location>
        <position position="88"/>
    </location>
    <ligand>
        <name>Mg(2+)</name>
        <dbReference type="ChEBI" id="CHEBI:18420"/>
        <label>1</label>
        <note>catalytic</note>
    </ligand>
</feature>
<reference evidence="9" key="1">
    <citation type="submission" date="2019-07" db="EMBL/GenBank/DDBJ databases">
        <title>Bacillus alkalisoli sp. nov. isolated from saline soil.</title>
        <authorList>
            <person name="Sun J.-Q."/>
            <person name="Xu L."/>
        </authorList>
    </citation>
    <scope>NUCLEOTIDE SEQUENCE [LARGE SCALE GENOMIC DNA]</scope>
    <source>
        <strain evidence="9">M4U3P1</strain>
    </source>
</reference>
<proteinExistence type="predicted"/>
<dbReference type="GO" id="GO:0046854">
    <property type="term" value="P:phosphatidylinositol phosphate biosynthetic process"/>
    <property type="evidence" value="ECO:0007669"/>
    <property type="project" value="InterPro"/>
</dbReference>
<evidence type="ECO:0000256" key="6">
    <source>
        <dbReference type="ARBA" id="ARBA00022842"/>
    </source>
</evidence>